<dbReference type="RefSeq" id="WP_115407349.1">
    <property type="nucleotide sequence ID" value="NZ_UGYV01000004.1"/>
</dbReference>
<reference evidence="2 3" key="1">
    <citation type="submission" date="2018-06" db="EMBL/GenBank/DDBJ databases">
        <authorList>
            <consortium name="Pathogen Informatics"/>
            <person name="Doyle S."/>
        </authorList>
    </citation>
    <scope>NUCLEOTIDE SEQUENCE [LARGE SCALE GENOMIC DNA]</scope>
    <source>
        <strain evidence="2 3">NCTC10736</strain>
    </source>
</reference>
<dbReference type="Proteomes" id="UP000255061">
    <property type="component" value="Unassembled WGS sequence"/>
</dbReference>
<name>A0A380C1N4_9GAMM</name>
<sequence length="231" mass="26117">MKTFLGNAEDIRKSIGEAISIRNVTLLSNLMLSAALLIFSISFAMFEPGAVVLPNSPITEVIEVKGDWANASFKKGHATAFAELIGNISNTNINFVKERFLASSTPYLREQFQDEIDRQISIINARRLKQRFVIEDIYYDEYQDVVWIWGAREITLPAQSPMTQTWTYEFRIGVSSGMPKISYFKQYSGKPNTRQRTVPSADTIPELTTDMRDGLVESGSKVKEIQNETSK</sequence>
<proteinExistence type="predicted"/>
<organism evidence="2 3">
    <name type="scientific">Shewanella morhuae</name>
    <dbReference type="NCBI Taxonomy" id="365591"/>
    <lineage>
        <taxon>Bacteria</taxon>
        <taxon>Pseudomonadati</taxon>
        <taxon>Pseudomonadota</taxon>
        <taxon>Gammaproteobacteria</taxon>
        <taxon>Alteromonadales</taxon>
        <taxon>Shewanellaceae</taxon>
        <taxon>Shewanella</taxon>
    </lineage>
</organism>
<dbReference type="AlphaFoldDB" id="A0A380C1N4"/>
<dbReference type="EMBL" id="UGYV01000004">
    <property type="protein sequence ID" value="SUJ10163.1"/>
    <property type="molecule type" value="Genomic_DNA"/>
</dbReference>
<evidence type="ECO:0000256" key="1">
    <source>
        <dbReference type="SAM" id="Phobius"/>
    </source>
</evidence>
<dbReference type="InterPro" id="IPR007973">
    <property type="entry name" value="Pilus_assembly_TraE"/>
</dbReference>
<keyword evidence="1" id="KW-0472">Membrane</keyword>
<protein>
    <submittedName>
        <fullName evidence="2">Type IV conjugative transfer system protein TraE</fullName>
    </submittedName>
</protein>
<accession>A0A380C1N4</accession>
<evidence type="ECO:0000313" key="2">
    <source>
        <dbReference type="EMBL" id="SUJ10163.1"/>
    </source>
</evidence>
<dbReference type="Pfam" id="PF05309">
    <property type="entry name" value="TraE"/>
    <property type="match status" value="1"/>
</dbReference>
<keyword evidence="1" id="KW-0812">Transmembrane</keyword>
<keyword evidence="1" id="KW-1133">Transmembrane helix</keyword>
<gene>
    <name evidence="2" type="ORF">NCTC10736_04094</name>
</gene>
<evidence type="ECO:0000313" key="3">
    <source>
        <dbReference type="Proteomes" id="UP000255061"/>
    </source>
</evidence>
<feature type="transmembrane region" description="Helical" evidence="1">
    <location>
        <begin position="21"/>
        <end position="46"/>
    </location>
</feature>